<organism evidence="2 3">
    <name type="scientific">Leifsonia virtsii</name>
    <dbReference type="NCBI Taxonomy" id="3035915"/>
    <lineage>
        <taxon>Bacteria</taxon>
        <taxon>Bacillati</taxon>
        <taxon>Actinomycetota</taxon>
        <taxon>Actinomycetes</taxon>
        <taxon>Micrococcales</taxon>
        <taxon>Microbacteriaceae</taxon>
        <taxon>Leifsonia</taxon>
    </lineage>
</organism>
<proteinExistence type="predicted"/>
<dbReference type="Proteomes" id="UP001174210">
    <property type="component" value="Unassembled WGS sequence"/>
</dbReference>
<dbReference type="RefSeq" id="WP_301215922.1">
    <property type="nucleotide sequence ID" value="NZ_JAROCB010000001.1"/>
</dbReference>
<sequence length="222" mass="23768">MTTLLVLGGSGRTGVHVLSQAVERGYRVRALVRKPDAVDAPDGVELIAGTPANIDDLRRAADGVDAVVSALNNSRASDNPWSKPVSPPSFMTDATRDTLTVMGEKGIRRIAVASTLGAGDSWKTLNPLFKALIKTSGIRHGYNDHHGVDAVVHASDVEWVLARSVALTDAPPRGPLRAAPAGTEKPGLSVSRTDVARFLLDSVEDDTWLRRSPLIWNERAPR</sequence>
<feature type="domain" description="NAD(P)-binding" evidence="1">
    <location>
        <begin position="8"/>
        <end position="205"/>
    </location>
</feature>
<evidence type="ECO:0000313" key="3">
    <source>
        <dbReference type="Proteomes" id="UP001174210"/>
    </source>
</evidence>
<dbReference type="InterPro" id="IPR036291">
    <property type="entry name" value="NAD(P)-bd_dom_sf"/>
</dbReference>
<protein>
    <submittedName>
        <fullName evidence="2">SDR family oxidoreductase</fullName>
    </submittedName>
</protein>
<keyword evidence="3" id="KW-1185">Reference proteome</keyword>
<comment type="caution">
    <text evidence="2">The sequence shown here is derived from an EMBL/GenBank/DDBJ whole genome shotgun (WGS) entry which is preliminary data.</text>
</comment>
<dbReference type="EMBL" id="JAROCB010000001">
    <property type="protein sequence ID" value="MDN4596140.1"/>
    <property type="molecule type" value="Genomic_DNA"/>
</dbReference>
<reference evidence="2" key="1">
    <citation type="submission" date="2023-03" db="EMBL/GenBank/DDBJ databases">
        <title>MT1 and MT2 Draft Genomes of Novel Species.</title>
        <authorList>
            <person name="Venkateswaran K."/>
        </authorList>
    </citation>
    <scope>NUCLEOTIDE SEQUENCE</scope>
    <source>
        <strain evidence="2">F6_8S_P_1A</strain>
    </source>
</reference>
<dbReference type="PANTHER" id="PTHR43355:SF2">
    <property type="entry name" value="FLAVIN REDUCTASE (NADPH)"/>
    <property type="match status" value="1"/>
</dbReference>
<gene>
    <name evidence="2" type="ORF">P5G59_03210</name>
</gene>
<name>A0ABT8ITM2_9MICO</name>
<accession>A0ABT8ITM2</accession>
<dbReference type="InterPro" id="IPR051606">
    <property type="entry name" value="Polyketide_Oxido-like"/>
</dbReference>
<dbReference type="Pfam" id="PF13460">
    <property type="entry name" value="NAD_binding_10"/>
    <property type="match status" value="1"/>
</dbReference>
<evidence type="ECO:0000259" key="1">
    <source>
        <dbReference type="Pfam" id="PF13460"/>
    </source>
</evidence>
<dbReference type="InterPro" id="IPR016040">
    <property type="entry name" value="NAD(P)-bd_dom"/>
</dbReference>
<dbReference type="Gene3D" id="3.40.50.720">
    <property type="entry name" value="NAD(P)-binding Rossmann-like Domain"/>
    <property type="match status" value="1"/>
</dbReference>
<evidence type="ECO:0000313" key="2">
    <source>
        <dbReference type="EMBL" id="MDN4596140.1"/>
    </source>
</evidence>
<dbReference type="PANTHER" id="PTHR43355">
    <property type="entry name" value="FLAVIN REDUCTASE (NADPH)"/>
    <property type="match status" value="1"/>
</dbReference>
<dbReference type="SUPFAM" id="SSF51735">
    <property type="entry name" value="NAD(P)-binding Rossmann-fold domains"/>
    <property type="match status" value="1"/>
</dbReference>